<name>A0A3E4XHM9_BACUN</name>
<keyword evidence="2" id="KW-0808">Transferase</keyword>
<evidence type="ECO:0000313" key="3">
    <source>
        <dbReference type="Proteomes" id="UP000261295"/>
    </source>
</evidence>
<accession>A0A3E4XHM9</accession>
<dbReference type="Pfam" id="PF04230">
    <property type="entry name" value="PS_pyruv_trans"/>
    <property type="match status" value="1"/>
</dbReference>
<dbReference type="Proteomes" id="UP000261295">
    <property type="component" value="Unassembled WGS sequence"/>
</dbReference>
<dbReference type="EMBL" id="QSTL01000013">
    <property type="protein sequence ID" value="RGM53973.1"/>
    <property type="molecule type" value="Genomic_DNA"/>
</dbReference>
<gene>
    <name evidence="2" type="ORF">DXC07_13690</name>
</gene>
<feature type="domain" description="Polysaccharide pyruvyl transferase" evidence="1">
    <location>
        <begin position="13"/>
        <end position="327"/>
    </location>
</feature>
<dbReference type="RefSeq" id="WP_117749575.1">
    <property type="nucleotide sequence ID" value="NZ_JAQNRQ010000025.1"/>
</dbReference>
<organism evidence="2 3">
    <name type="scientific">Bacteroides uniformis</name>
    <dbReference type="NCBI Taxonomy" id="820"/>
    <lineage>
        <taxon>Bacteria</taxon>
        <taxon>Pseudomonadati</taxon>
        <taxon>Bacteroidota</taxon>
        <taxon>Bacteroidia</taxon>
        <taxon>Bacteroidales</taxon>
        <taxon>Bacteroidaceae</taxon>
        <taxon>Bacteroides</taxon>
    </lineage>
</organism>
<evidence type="ECO:0000259" key="1">
    <source>
        <dbReference type="Pfam" id="PF04230"/>
    </source>
</evidence>
<dbReference type="InterPro" id="IPR007345">
    <property type="entry name" value="Polysacch_pyruvyl_Trfase"/>
</dbReference>
<sequence>MRIGIITLPLHVNFGGFLQNYALQQVLKEMGYEPITLNQRIIPKPIILQIKEIMQANIHTFVLSFIGKKRNRQYLYYHGTSMRTLLWKNSTYFYDTYINHTEPMNPNLDYNGISERLGLGALVVGSDQVWRPKYVENLSTMFLGFEHNPKIKKIAYAASFGTGKWEYCEEQTNECAKLAKQFDLITVRESVGEVFVNNFLASNAEFVLDPTLLLNKEDYIKIVEKENEVKSEGNLFCYILDMTEEKKQFIGHVEKQLGLKSFYVNIGENTRPFTKRFIKKHLERFQNPTVTKWLRGFMDAEMVIADSFHAVAFAILFNKPFWVVGNSGRGMARFESILSLFNLKNRLVDAESLIQKNVTEPIDWNSVNQIREEWKNKSLKLLQDILAK</sequence>
<evidence type="ECO:0000313" key="2">
    <source>
        <dbReference type="EMBL" id="RGM53973.1"/>
    </source>
</evidence>
<proteinExistence type="predicted"/>
<comment type="caution">
    <text evidence="2">The sequence shown here is derived from an EMBL/GenBank/DDBJ whole genome shotgun (WGS) entry which is preliminary data.</text>
</comment>
<dbReference type="AlphaFoldDB" id="A0A3E4XHM9"/>
<protein>
    <submittedName>
        <fullName evidence="2">Polysaccharide pyruvyl transferase family protein</fullName>
    </submittedName>
</protein>
<reference evidence="2 3" key="1">
    <citation type="submission" date="2018-08" db="EMBL/GenBank/DDBJ databases">
        <title>A genome reference for cultivated species of the human gut microbiota.</title>
        <authorList>
            <person name="Zou Y."/>
            <person name="Xue W."/>
            <person name="Luo G."/>
        </authorList>
    </citation>
    <scope>NUCLEOTIDE SEQUENCE [LARGE SCALE GENOMIC DNA]</scope>
    <source>
        <strain evidence="2 3">OM07-9</strain>
    </source>
</reference>
<dbReference type="GO" id="GO:0016740">
    <property type="term" value="F:transferase activity"/>
    <property type="evidence" value="ECO:0007669"/>
    <property type="project" value="UniProtKB-KW"/>
</dbReference>